<dbReference type="EMBL" id="CP000360">
    <property type="protein sequence ID" value="ABF43563.1"/>
    <property type="molecule type" value="Genomic_DNA"/>
</dbReference>
<evidence type="ECO:0000313" key="3">
    <source>
        <dbReference type="Proteomes" id="UP000002432"/>
    </source>
</evidence>
<protein>
    <recommendedName>
        <fullName evidence="4">Adhesin domain-containing protein</fullName>
    </recommendedName>
</protein>
<evidence type="ECO:0000256" key="1">
    <source>
        <dbReference type="SAM" id="SignalP"/>
    </source>
</evidence>
<keyword evidence="3" id="KW-1185">Reference proteome</keyword>
<dbReference type="EnsemblBacteria" id="ABF43563">
    <property type="protein sequence ID" value="ABF43563"/>
    <property type="gene ID" value="Acid345_4563"/>
</dbReference>
<feature type="signal peptide" evidence="1">
    <location>
        <begin position="1"/>
        <end position="17"/>
    </location>
</feature>
<dbReference type="KEGG" id="aba:Acid345_4563"/>
<dbReference type="AlphaFoldDB" id="Q1IHT7"/>
<dbReference type="Proteomes" id="UP000002432">
    <property type="component" value="Chromosome"/>
</dbReference>
<name>Q1IHT7_KORVE</name>
<dbReference type="STRING" id="204669.Acid345_4563"/>
<dbReference type="HOGENOM" id="CLU_1407151_0_0_0"/>
<evidence type="ECO:0000313" key="2">
    <source>
        <dbReference type="EMBL" id="ABF43563.1"/>
    </source>
</evidence>
<reference evidence="2 3" key="1">
    <citation type="journal article" date="2009" name="Appl. Environ. Microbiol.">
        <title>Three genomes from the phylum Acidobacteria provide insight into the lifestyles of these microorganisms in soils.</title>
        <authorList>
            <person name="Ward N.L."/>
            <person name="Challacombe J.F."/>
            <person name="Janssen P.H."/>
            <person name="Henrissat B."/>
            <person name="Coutinho P.M."/>
            <person name="Wu M."/>
            <person name="Xie G."/>
            <person name="Haft D.H."/>
            <person name="Sait M."/>
            <person name="Badger J."/>
            <person name="Barabote R.D."/>
            <person name="Bradley B."/>
            <person name="Brettin T.S."/>
            <person name="Brinkac L.M."/>
            <person name="Bruce D."/>
            <person name="Creasy T."/>
            <person name="Daugherty S.C."/>
            <person name="Davidsen T.M."/>
            <person name="DeBoy R.T."/>
            <person name="Detter J.C."/>
            <person name="Dodson R.J."/>
            <person name="Durkin A.S."/>
            <person name="Ganapathy A."/>
            <person name="Gwinn-Giglio M."/>
            <person name="Han C.S."/>
            <person name="Khouri H."/>
            <person name="Kiss H."/>
            <person name="Kothari S.P."/>
            <person name="Madupu R."/>
            <person name="Nelson K.E."/>
            <person name="Nelson W.C."/>
            <person name="Paulsen I."/>
            <person name="Penn K."/>
            <person name="Ren Q."/>
            <person name="Rosovitz M.J."/>
            <person name="Selengut J.D."/>
            <person name="Shrivastava S."/>
            <person name="Sullivan S.A."/>
            <person name="Tapia R."/>
            <person name="Thompson L.S."/>
            <person name="Watkins K.L."/>
            <person name="Yang Q."/>
            <person name="Yu C."/>
            <person name="Zafar N."/>
            <person name="Zhou L."/>
            <person name="Kuske C.R."/>
        </authorList>
    </citation>
    <scope>NUCLEOTIDE SEQUENCE [LARGE SCALE GENOMIC DNA]</scope>
    <source>
        <strain evidence="2 3">Ellin345</strain>
    </source>
</reference>
<evidence type="ECO:0008006" key="4">
    <source>
        <dbReference type="Google" id="ProtNLM"/>
    </source>
</evidence>
<accession>Q1IHT7</accession>
<dbReference type="RefSeq" id="WP_011525360.1">
    <property type="nucleotide sequence ID" value="NC_008009.1"/>
</dbReference>
<dbReference type="OrthoDB" id="120744at2"/>
<dbReference type="eggNOG" id="ENOG502ZIXN">
    <property type="taxonomic scope" value="Bacteria"/>
</dbReference>
<organism evidence="2 3">
    <name type="scientific">Koribacter versatilis (strain Ellin345)</name>
    <dbReference type="NCBI Taxonomy" id="204669"/>
    <lineage>
        <taxon>Bacteria</taxon>
        <taxon>Pseudomonadati</taxon>
        <taxon>Acidobacteriota</taxon>
        <taxon>Terriglobia</taxon>
        <taxon>Terriglobales</taxon>
        <taxon>Candidatus Korobacteraceae</taxon>
        <taxon>Candidatus Korobacter</taxon>
    </lineage>
</organism>
<gene>
    <name evidence="2" type="ordered locus">Acid345_4563</name>
</gene>
<feature type="chain" id="PRO_5004191160" description="Adhesin domain-containing protein" evidence="1">
    <location>
        <begin position="18"/>
        <end position="193"/>
    </location>
</feature>
<sequence length="193" mass="20878">MRNFLVFLLLSAGVAMAQVSAPGTAEQAFASGGSVRLRLEAGEYVIRPSDAEKIVVTVSAETDEYVKQAKIAITLNGPYATVRVSDTPSNHKFKAVIEVPRRTDLEVHMSAGELRVEPVEGSKDVNLRAGEVIIEVPNPEQYGHREAGVWAGSVEASAFDISKGGLFRSFEQSGPGKYRLHAHVMSGEIQLVR</sequence>
<proteinExistence type="predicted"/>
<keyword evidence="1" id="KW-0732">Signal</keyword>